<organism evidence="7 8">
    <name type="scientific">Metapseudomonas lalkuanensis</name>
    <dbReference type="NCBI Taxonomy" id="2604832"/>
    <lineage>
        <taxon>Bacteria</taxon>
        <taxon>Pseudomonadati</taxon>
        <taxon>Pseudomonadota</taxon>
        <taxon>Gammaproteobacteria</taxon>
        <taxon>Pseudomonadales</taxon>
        <taxon>Pseudomonadaceae</taxon>
        <taxon>Metapseudomonas</taxon>
    </lineage>
</organism>
<evidence type="ECO:0000256" key="6">
    <source>
        <dbReference type="SAM" id="SignalP"/>
    </source>
</evidence>
<name>A0A5J6QDV8_9GAMM</name>
<dbReference type="GO" id="GO:0016835">
    <property type="term" value="F:carbon-oxygen lyase activity"/>
    <property type="evidence" value="ECO:0007669"/>
    <property type="project" value="UniProtKB-UniRule"/>
</dbReference>
<proteinExistence type="inferred from homology"/>
<accession>A0A5J6QDV8</accession>
<dbReference type="EMBL" id="CP043311">
    <property type="protein sequence ID" value="QEY60918.1"/>
    <property type="molecule type" value="Genomic_DNA"/>
</dbReference>
<dbReference type="Proteomes" id="UP000327179">
    <property type="component" value="Chromosome"/>
</dbReference>
<keyword evidence="8" id="KW-1185">Reference proteome</keyword>
<evidence type="ECO:0000256" key="4">
    <source>
        <dbReference type="ARBA" id="ARBA00023251"/>
    </source>
</evidence>
<dbReference type="KEGG" id="plal:FXN65_02210"/>
<dbReference type="SUPFAM" id="SSF101898">
    <property type="entry name" value="NHL repeat"/>
    <property type="match status" value="1"/>
</dbReference>
<evidence type="ECO:0000256" key="1">
    <source>
        <dbReference type="ARBA" id="ARBA00022723"/>
    </source>
</evidence>
<dbReference type="GO" id="GO:0000287">
    <property type="term" value="F:magnesium ion binding"/>
    <property type="evidence" value="ECO:0007669"/>
    <property type="project" value="UniProtKB-UniRule"/>
</dbReference>
<evidence type="ECO:0000313" key="8">
    <source>
        <dbReference type="Proteomes" id="UP000327179"/>
    </source>
</evidence>
<dbReference type="RefSeq" id="WP_151131459.1">
    <property type="nucleotide sequence ID" value="NZ_CP043311.1"/>
</dbReference>
<keyword evidence="4 5" id="KW-0046">Antibiotic resistance</keyword>
<evidence type="ECO:0000256" key="3">
    <source>
        <dbReference type="ARBA" id="ARBA00023239"/>
    </source>
</evidence>
<comment type="cofactor">
    <cofactor evidence="5">
        <name>Mg(2+)</name>
        <dbReference type="ChEBI" id="CHEBI:18420"/>
    </cofactor>
</comment>
<dbReference type="InterPro" id="IPR015943">
    <property type="entry name" value="WD40/YVTN_repeat-like_dom_sf"/>
</dbReference>
<dbReference type="GO" id="GO:0046677">
    <property type="term" value="P:response to antibiotic"/>
    <property type="evidence" value="ECO:0007669"/>
    <property type="project" value="UniProtKB-UniRule"/>
</dbReference>
<dbReference type="PANTHER" id="PTHR40274:SF3">
    <property type="entry name" value="VIRGINIAMYCIN B LYASE"/>
    <property type="match status" value="1"/>
</dbReference>
<reference evidence="7 8" key="1">
    <citation type="submission" date="2019-08" db="EMBL/GenBank/DDBJ databases">
        <title>Whole-genome Sequencing of e-waste polymer degrading bacterium Pseudomonas sp. strain PE08.</title>
        <authorList>
            <person name="Kirdat K."/>
            <person name="Debbarma P."/>
            <person name="Narawade N."/>
            <person name="Suyal D."/>
            <person name="Thorat V."/>
            <person name="Shouche Y."/>
            <person name="Goel R."/>
            <person name="Yadav A."/>
        </authorList>
    </citation>
    <scope>NUCLEOTIDE SEQUENCE [LARGE SCALE GENOMIC DNA]</scope>
    <source>
        <strain evidence="7 8">PE08</strain>
    </source>
</reference>
<keyword evidence="1 5" id="KW-0479">Metal-binding</keyword>
<evidence type="ECO:0000256" key="2">
    <source>
        <dbReference type="ARBA" id="ARBA00022842"/>
    </source>
</evidence>
<protein>
    <recommendedName>
        <fullName evidence="5">Virginiamycin B lyase</fullName>
        <ecNumber evidence="5">4.2.99.-</ecNumber>
    </recommendedName>
    <alternativeName>
        <fullName evidence="5">Streptogramin B lyase</fullName>
    </alternativeName>
</protein>
<dbReference type="PANTHER" id="PTHR40274">
    <property type="entry name" value="VIRGINIAMYCIN B LYASE"/>
    <property type="match status" value="1"/>
</dbReference>
<keyword evidence="2 5" id="KW-0460">Magnesium</keyword>
<gene>
    <name evidence="7" type="ORF">FXN65_02210</name>
</gene>
<dbReference type="InterPro" id="IPR051344">
    <property type="entry name" value="Vgb"/>
</dbReference>
<evidence type="ECO:0000256" key="5">
    <source>
        <dbReference type="PIRNR" id="PIRNR026412"/>
    </source>
</evidence>
<keyword evidence="6" id="KW-0732">Signal</keyword>
<dbReference type="Gene3D" id="2.130.10.10">
    <property type="entry name" value="YVTN repeat-like/Quinoprotein amine dehydrogenase"/>
    <property type="match status" value="1"/>
</dbReference>
<dbReference type="AlphaFoldDB" id="A0A5J6QDV8"/>
<dbReference type="InterPro" id="IPR011217">
    <property type="entry name" value="Vgb_bact"/>
</dbReference>
<sequence length="316" mass="33812">MIRPLALALCATLLCGTATAADVTYYPVPVGTGPRDVAPATDGRVWFTAQRQGAVGLLDPLTGQSQLVPLGIGSSPRALVVDQEGAAWITDPGLDALVRVDPVDLAVSTFPVKGSAADIELEGLAQDRNGDLWFTGKRGFYGRFKPADRSMDVWPAPGGPGPGGITVTPNGEVWYSNEPARHIGRIDPDTGQAKLVDLPEDSAGPRLIWSDSRGTLWVSEAAGGRLSRFDPLGEAWNSWSIPGSNADAHALYVDEQERVWLSDFSANAILRFNPFSRLFASFPSDRPGARVTQLAGRTGEVWGAESAQDRLVMIKY</sequence>
<dbReference type="Pfam" id="PF24684">
    <property type="entry name" value="Vgb_lyase"/>
    <property type="match status" value="1"/>
</dbReference>
<comment type="subunit">
    <text evidence="5">Monomer.</text>
</comment>
<feature type="chain" id="PRO_5023872863" description="Virginiamycin B lyase" evidence="6">
    <location>
        <begin position="21"/>
        <end position="316"/>
    </location>
</feature>
<dbReference type="EC" id="4.2.99.-" evidence="5"/>
<dbReference type="PIRSF" id="PIRSF026412">
    <property type="entry name" value="Streptogrm_lyase"/>
    <property type="match status" value="1"/>
</dbReference>
<dbReference type="GO" id="GO:0030288">
    <property type="term" value="C:outer membrane-bounded periplasmic space"/>
    <property type="evidence" value="ECO:0007669"/>
    <property type="project" value="TreeGrafter"/>
</dbReference>
<feature type="signal peptide" evidence="6">
    <location>
        <begin position="1"/>
        <end position="20"/>
    </location>
</feature>
<keyword evidence="3 5" id="KW-0456">Lyase</keyword>
<comment type="similarity">
    <text evidence="5">Belongs to the Vgb family.</text>
</comment>
<dbReference type="GO" id="GO:0017001">
    <property type="term" value="P:antibiotic catabolic process"/>
    <property type="evidence" value="ECO:0007669"/>
    <property type="project" value="UniProtKB-UniRule"/>
</dbReference>
<comment type="function">
    <text evidence="5">Inactivates the type B streptogramin antibiotics by linearizing the lactone ring at the ester linkage, generating a free phenylglycine carboxylate and converting the threonyl moiety into 2-amino-butenoic acid.</text>
</comment>
<evidence type="ECO:0000313" key="7">
    <source>
        <dbReference type="EMBL" id="QEY60918.1"/>
    </source>
</evidence>